<feature type="domain" description="Glycoside hydrolase family 29 N-terminal" evidence="7">
    <location>
        <begin position="19"/>
        <end position="403"/>
    </location>
</feature>
<dbReference type="InterPro" id="IPR013780">
    <property type="entry name" value="Glyco_hydro_b"/>
</dbReference>
<keyword evidence="6 9" id="KW-0326">Glycosidase</keyword>
<dbReference type="GO" id="GO:0016139">
    <property type="term" value="P:glycoside catabolic process"/>
    <property type="evidence" value="ECO:0007669"/>
    <property type="project" value="TreeGrafter"/>
</dbReference>
<dbReference type="Gene3D" id="2.60.40.1180">
    <property type="entry name" value="Golgi alpha-mannosidase II"/>
    <property type="match status" value="1"/>
</dbReference>
<proteinExistence type="inferred from homology"/>
<dbReference type="Proteomes" id="UP000011885">
    <property type="component" value="Unassembled WGS sequence"/>
</dbReference>
<evidence type="ECO:0000256" key="4">
    <source>
        <dbReference type="ARBA" id="ARBA00022729"/>
    </source>
</evidence>
<evidence type="ECO:0000256" key="6">
    <source>
        <dbReference type="ARBA" id="ARBA00023295"/>
    </source>
</evidence>
<comment type="similarity">
    <text evidence="2">Belongs to the glycosyl hydrolase 29 family.</text>
</comment>
<evidence type="ECO:0000256" key="2">
    <source>
        <dbReference type="ARBA" id="ARBA00007951"/>
    </source>
</evidence>
<dbReference type="SMART" id="SM00812">
    <property type="entry name" value="Alpha_L_fucos"/>
    <property type="match status" value="1"/>
</dbReference>
<reference evidence="9 10" key="1">
    <citation type="journal article" date="2013" name="Mar. Genomics">
        <title>Expression of sulfatases in Rhodopirellula baltica and the diversity of sulfatases in the genus Rhodopirellula.</title>
        <authorList>
            <person name="Wegner C.E."/>
            <person name="Richter-Heitmann T."/>
            <person name="Klindworth A."/>
            <person name="Klockow C."/>
            <person name="Richter M."/>
            <person name="Achstetter T."/>
            <person name="Glockner F.O."/>
            <person name="Harder J."/>
        </authorList>
    </citation>
    <scope>NUCLEOTIDE SEQUENCE [LARGE SCALE GENOMIC DNA]</scope>
    <source>
        <strain evidence="9 10">SM41</strain>
    </source>
</reference>
<dbReference type="GO" id="GO:0004560">
    <property type="term" value="F:alpha-L-fucosidase activity"/>
    <property type="evidence" value="ECO:0007669"/>
    <property type="project" value="UniProtKB-EC"/>
</dbReference>
<dbReference type="InterPro" id="IPR031919">
    <property type="entry name" value="Fucosidase_C"/>
</dbReference>
<keyword evidence="4" id="KW-0732">Signal</keyword>
<evidence type="ECO:0000313" key="10">
    <source>
        <dbReference type="Proteomes" id="UP000011885"/>
    </source>
</evidence>
<dbReference type="PANTHER" id="PTHR10030">
    <property type="entry name" value="ALPHA-L-FUCOSIDASE"/>
    <property type="match status" value="1"/>
</dbReference>
<comment type="caution">
    <text evidence="9">The sequence shown here is derived from an EMBL/GenBank/DDBJ whole genome shotgun (WGS) entry which is preliminary data.</text>
</comment>
<evidence type="ECO:0000256" key="5">
    <source>
        <dbReference type="ARBA" id="ARBA00022801"/>
    </source>
</evidence>
<dbReference type="InterPro" id="IPR057739">
    <property type="entry name" value="Glyco_hydro_29_N"/>
</dbReference>
<dbReference type="AlphaFoldDB" id="M5TS52"/>
<dbReference type="InterPro" id="IPR016286">
    <property type="entry name" value="FUC_metazoa-typ"/>
</dbReference>
<dbReference type="Gene3D" id="3.20.20.80">
    <property type="entry name" value="Glycosidases"/>
    <property type="match status" value="1"/>
</dbReference>
<protein>
    <recommendedName>
        <fullName evidence="3">alpha-L-fucosidase</fullName>
        <ecNumber evidence="3">3.2.1.51</ecNumber>
    </recommendedName>
</protein>
<dbReference type="InterPro" id="IPR000933">
    <property type="entry name" value="Glyco_hydro_29"/>
</dbReference>
<dbReference type="PANTHER" id="PTHR10030:SF37">
    <property type="entry name" value="ALPHA-L-FUCOSIDASE-RELATED"/>
    <property type="match status" value="1"/>
</dbReference>
<dbReference type="EC" id="3.2.1.51" evidence="3"/>
<name>M5TS52_9BACT</name>
<dbReference type="PRINTS" id="PR00741">
    <property type="entry name" value="GLHYDRLASE29"/>
</dbReference>
<gene>
    <name evidence="9" type="ORF">RSSM_06693</name>
</gene>
<feature type="domain" description="Alpha-L-fucosidase C-terminal" evidence="8">
    <location>
        <begin position="421"/>
        <end position="502"/>
    </location>
</feature>
<dbReference type="GO" id="GO:0005764">
    <property type="term" value="C:lysosome"/>
    <property type="evidence" value="ECO:0007669"/>
    <property type="project" value="TreeGrafter"/>
</dbReference>
<dbReference type="Pfam" id="PF16757">
    <property type="entry name" value="Fucosidase_C"/>
    <property type="match status" value="1"/>
</dbReference>
<dbReference type="Pfam" id="PF01120">
    <property type="entry name" value="Alpha_L_fucos"/>
    <property type="match status" value="1"/>
</dbReference>
<evidence type="ECO:0000256" key="3">
    <source>
        <dbReference type="ARBA" id="ARBA00012662"/>
    </source>
</evidence>
<evidence type="ECO:0000256" key="1">
    <source>
        <dbReference type="ARBA" id="ARBA00004071"/>
    </source>
</evidence>
<dbReference type="SUPFAM" id="SSF51445">
    <property type="entry name" value="(Trans)glycosidases"/>
    <property type="match status" value="1"/>
</dbReference>
<keyword evidence="5 9" id="KW-0378">Hydrolase</keyword>
<evidence type="ECO:0000259" key="7">
    <source>
        <dbReference type="Pfam" id="PF01120"/>
    </source>
</evidence>
<sequence length="513" mass="58797">MLLCFARVSAEDNTVSSLQAAPSVQRYQDNWDSFGDYRTPEWYQDAKFGIWPHWGIYSVPAFRGEGTFPGEWYGRGMHGVKKGPETRPKKNDDAIINDFYDERGIGQAEHHQKVYGGVEKFGYHEFAALWKAEKFDADQWAELAIDSGAKFFCMMAHHHDSFSLYDSDLTEYDSVNKGPKRDLCREMKEAVTKRGLKFGLSNHMAWNPVFFHFYHTNYKHLPDYGQHTDLYSKGRSDQAFVDRWWARTLEAADKLQPDLYYFDWGWHGGLFKSGGYHPRFAAHFYNNAVDQGKGTYGDPGVVMCCKDHDDPADKLTRDIERGRMGSIQSNVWQTDTSISVHSWGYAVDDEYHSVDYLIETLVDVVSKNGVLMLNFGPKADGTIPAEYRDRLLSMGEWLKTNGEAIYATRPFSIYRDALDRREIKVRYTRNKANTVLYATASDWPGETLTLKSLNTSQVGDLEINSVHLFGVDQELQWEQDNEGLQIETPQQPNAAPAYSFKIQFAENVPSPKK</sequence>
<comment type="function">
    <text evidence="1">Alpha-L-fucosidase is responsible for hydrolyzing the alpha-1,6-linked fucose joined to the reducing-end N-acetylglucosamine of the carbohydrate moieties of glycoproteins.</text>
</comment>
<dbReference type="EMBL" id="ANOH01000472">
    <property type="protein sequence ID" value="EMI51879.1"/>
    <property type="molecule type" value="Genomic_DNA"/>
</dbReference>
<organism evidence="9 10">
    <name type="scientific">Rhodopirellula sallentina SM41</name>
    <dbReference type="NCBI Taxonomy" id="1263870"/>
    <lineage>
        <taxon>Bacteria</taxon>
        <taxon>Pseudomonadati</taxon>
        <taxon>Planctomycetota</taxon>
        <taxon>Planctomycetia</taxon>
        <taxon>Pirellulales</taxon>
        <taxon>Pirellulaceae</taxon>
        <taxon>Rhodopirellula</taxon>
    </lineage>
</organism>
<keyword evidence="10" id="KW-1185">Reference proteome</keyword>
<accession>M5TS52</accession>
<evidence type="ECO:0000313" key="9">
    <source>
        <dbReference type="EMBL" id="EMI51879.1"/>
    </source>
</evidence>
<evidence type="ECO:0000259" key="8">
    <source>
        <dbReference type="Pfam" id="PF16757"/>
    </source>
</evidence>
<dbReference type="InterPro" id="IPR017853">
    <property type="entry name" value="GH"/>
</dbReference>
<dbReference type="GO" id="GO:0006004">
    <property type="term" value="P:fucose metabolic process"/>
    <property type="evidence" value="ECO:0007669"/>
    <property type="project" value="InterPro"/>
</dbReference>
<dbReference type="PATRIC" id="fig|1263870.3.peg.7100"/>
<dbReference type="PIRSF" id="PIRSF001092">
    <property type="entry name" value="Alpha-L-fucosidase"/>
    <property type="match status" value="1"/>
</dbReference>